<dbReference type="SUPFAM" id="SSF46785">
    <property type="entry name" value="Winged helix' DNA-binding domain"/>
    <property type="match status" value="1"/>
</dbReference>
<dbReference type="Gene3D" id="1.10.10.10">
    <property type="entry name" value="Winged helix-like DNA-binding domain superfamily/Winged helix DNA-binding domain"/>
    <property type="match status" value="1"/>
</dbReference>
<dbReference type="InterPro" id="IPR036388">
    <property type="entry name" value="WH-like_DNA-bd_sf"/>
</dbReference>
<keyword evidence="3" id="KW-0804">Transcription</keyword>
<evidence type="ECO:0000256" key="2">
    <source>
        <dbReference type="ARBA" id="ARBA00023125"/>
    </source>
</evidence>
<keyword evidence="2" id="KW-0238">DNA-binding</keyword>
<keyword evidence="6" id="KW-1185">Reference proteome</keyword>
<dbReference type="SMART" id="SM00347">
    <property type="entry name" value="HTH_MARR"/>
    <property type="match status" value="1"/>
</dbReference>
<dbReference type="PANTHER" id="PTHR33164:SF43">
    <property type="entry name" value="HTH-TYPE TRANSCRIPTIONAL REPRESSOR YETL"/>
    <property type="match status" value="1"/>
</dbReference>
<dbReference type="RefSeq" id="WP_098469945.1">
    <property type="nucleotide sequence ID" value="NZ_PDJD01000001.1"/>
</dbReference>
<dbReference type="InterPro" id="IPR039422">
    <property type="entry name" value="MarR/SlyA-like"/>
</dbReference>
<dbReference type="InterPro" id="IPR000835">
    <property type="entry name" value="HTH_MarR-typ"/>
</dbReference>
<dbReference type="GO" id="GO:0006950">
    <property type="term" value="P:response to stress"/>
    <property type="evidence" value="ECO:0007669"/>
    <property type="project" value="TreeGrafter"/>
</dbReference>
<sequence>MSQPIDDAEYAAWLDQYLVFHERTRRIWRHAAGSVHPDVQPIGYRVLSYLVRKGPSTPGRLSEELDLDRSVVSRQGRQLADLGFLEISSSESDGRCKVFVPTQSARDVVATARAMSGARMREQLGELSHEELAAFTEMLTRLNDAGARLLDPGP</sequence>
<dbReference type="GO" id="GO:0003700">
    <property type="term" value="F:DNA-binding transcription factor activity"/>
    <property type="evidence" value="ECO:0007669"/>
    <property type="project" value="InterPro"/>
</dbReference>
<dbReference type="OrthoDB" id="9154853at2"/>
<gene>
    <name evidence="5" type="ORF">ATL40_2668</name>
</gene>
<feature type="domain" description="HTH marR-type" evidence="4">
    <location>
        <begin position="1"/>
        <end position="144"/>
    </location>
</feature>
<evidence type="ECO:0000313" key="6">
    <source>
        <dbReference type="Proteomes" id="UP000224915"/>
    </source>
</evidence>
<dbReference type="InterPro" id="IPR036390">
    <property type="entry name" value="WH_DNA-bd_sf"/>
</dbReference>
<dbReference type="PROSITE" id="PS01117">
    <property type="entry name" value="HTH_MARR_1"/>
    <property type="match status" value="1"/>
</dbReference>
<dbReference type="PROSITE" id="PS50995">
    <property type="entry name" value="HTH_MARR_2"/>
    <property type="match status" value="1"/>
</dbReference>
<reference evidence="5 6" key="1">
    <citation type="submission" date="2017-10" db="EMBL/GenBank/DDBJ databases">
        <title>Sequencing the genomes of 1000 actinobacteria strains.</title>
        <authorList>
            <person name="Klenk H.-P."/>
        </authorList>
    </citation>
    <scope>NUCLEOTIDE SEQUENCE [LARGE SCALE GENOMIC DNA]</scope>
    <source>
        <strain evidence="5 6">DSM 21801</strain>
    </source>
</reference>
<proteinExistence type="predicted"/>
<evidence type="ECO:0000313" key="5">
    <source>
        <dbReference type="EMBL" id="PFG21048.1"/>
    </source>
</evidence>
<dbReference type="PANTHER" id="PTHR33164">
    <property type="entry name" value="TRANSCRIPTIONAL REGULATOR, MARR FAMILY"/>
    <property type="match status" value="1"/>
</dbReference>
<dbReference type="GO" id="GO:0003677">
    <property type="term" value="F:DNA binding"/>
    <property type="evidence" value="ECO:0007669"/>
    <property type="project" value="UniProtKB-KW"/>
</dbReference>
<dbReference type="EMBL" id="PDJD01000001">
    <property type="protein sequence ID" value="PFG21048.1"/>
    <property type="molecule type" value="Genomic_DNA"/>
</dbReference>
<dbReference type="Proteomes" id="UP000224915">
    <property type="component" value="Unassembled WGS sequence"/>
</dbReference>
<evidence type="ECO:0000256" key="3">
    <source>
        <dbReference type="ARBA" id="ARBA00023163"/>
    </source>
</evidence>
<dbReference type="Pfam" id="PF12802">
    <property type="entry name" value="MarR_2"/>
    <property type="match status" value="1"/>
</dbReference>
<name>A0A2A9D2W2_9MICO</name>
<dbReference type="AlphaFoldDB" id="A0A2A9D2W2"/>
<evidence type="ECO:0000259" key="4">
    <source>
        <dbReference type="PROSITE" id="PS50995"/>
    </source>
</evidence>
<accession>A0A2A9D2W2</accession>
<keyword evidence="1" id="KW-0805">Transcription regulation</keyword>
<protein>
    <submittedName>
        <fullName evidence="5">MarR family transcriptional regulator</fullName>
    </submittedName>
</protein>
<dbReference type="InterPro" id="IPR023187">
    <property type="entry name" value="Tscrpt_reg_MarR-type_CS"/>
</dbReference>
<evidence type="ECO:0000256" key="1">
    <source>
        <dbReference type="ARBA" id="ARBA00023015"/>
    </source>
</evidence>
<comment type="caution">
    <text evidence="5">The sequence shown here is derived from an EMBL/GenBank/DDBJ whole genome shotgun (WGS) entry which is preliminary data.</text>
</comment>
<organism evidence="5 6">
    <name type="scientific">Serinibacter salmoneus</name>
    <dbReference type="NCBI Taxonomy" id="556530"/>
    <lineage>
        <taxon>Bacteria</taxon>
        <taxon>Bacillati</taxon>
        <taxon>Actinomycetota</taxon>
        <taxon>Actinomycetes</taxon>
        <taxon>Micrococcales</taxon>
        <taxon>Beutenbergiaceae</taxon>
        <taxon>Serinibacter</taxon>
    </lineage>
</organism>